<protein>
    <recommendedName>
        <fullName evidence="2">DUF3669 domain-containing protein</fullName>
    </recommendedName>
</protein>
<evidence type="ECO:0000313" key="4">
    <source>
        <dbReference type="Proteomes" id="UP001304895"/>
    </source>
</evidence>
<dbReference type="EMBL" id="MU853432">
    <property type="protein sequence ID" value="KAK4130715.1"/>
    <property type="molecule type" value="Genomic_DNA"/>
</dbReference>
<accession>A0AAN6Z9F4</accession>
<dbReference type="Proteomes" id="UP001304895">
    <property type="component" value="Unassembled WGS sequence"/>
</dbReference>
<reference evidence="3" key="1">
    <citation type="journal article" date="2023" name="Mol. Phylogenet. Evol.">
        <title>Genome-scale phylogeny and comparative genomics of the fungal order Sordariales.</title>
        <authorList>
            <person name="Hensen N."/>
            <person name="Bonometti L."/>
            <person name="Westerberg I."/>
            <person name="Brannstrom I.O."/>
            <person name="Guillou S."/>
            <person name="Cros-Aarteil S."/>
            <person name="Calhoun S."/>
            <person name="Haridas S."/>
            <person name="Kuo A."/>
            <person name="Mondo S."/>
            <person name="Pangilinan J."/>
            <person name="Riley R."/>
            <person name="LaButti K."/>
            <person name="Andreopoulos B."/>
            <person name="Lipzen A."/>
            <person name="Chen C."/>
            <person name="Yan M."/>
            <person name="Daum C."/>
            <person name="Ng V."/>
            <person name="Clum A."/>
            <person name="Steindorff A."/>
            <person name="Ohm R.A."/>
            <person name="Martin F."/>
            <person name="Silar P."/>
            <person name="Natvig D.O."/>
            <person name="Lalanne C."/>
            <person name="Gautier V."/>
            <person name="Ament-Velasquez S.L."/>
            <person name="Kruys A."/>
            <person name="Hutchinson M.I."/>
            <person name="Powell A.J."/>
            <person name="Barry K."/>
            <person name="Miller A.N."/>
            <person name="Grigoriev I.V."/>
            <person name="Debuchy R."/>
            <person name="Gladieux P."/>
            <person name="Hiltunen Thoren M."/>
            <person name="Johannesson H."/>
        </authorList>
    </citation>
    <scope>NUCLEOTIDE SEQUENCE</scope>
    <source>
        <strain evidence="3">CBS 123565</strain>
    </source>
</reference>
<feature type="region of interest" description="Disordered" evidence="1">
    <location>
        <begin position="13"/>
        <end position="32"/>
    </location>
</feature>
<organism evidence="3 4">
    <name type="scientific">Trichocladium antarcticum</name>
    <dbReference type="NCBI Taxonomy" id="1450529"/>
    <lineage>
        <taxon>Eukaryota</taxon>
        <taxon>Fungi</taxon>
        <taxon>Dikarya</taxon>
        <taxon>Ascomycota</taxon>
        <taxon>Pezizomycotina</taxon>
        <taxon>Sordariomycetes</taxon>
        <taxon>Sordariomycetidae</taxon>
        <taxon>Sordariales</taxon>
        <taxon>Chaetomiaceae</taxon>
        <taxon>Trichocladium</taxon>
    </lineage>
</organism>
<name>A0AAN6Z9F4_9PEZI</name>
<dbReference type="PANTHER" id="PTHR40780:SF3">
    <property type="entry name" value="DUF3669 DOMAIN-CONTAINING PROTEIN"/>
    <property type="match status" value="1"/>
</dbReference>
<evidence type="ECO:0000259" key="2">
    <source>
        <dbReference type="Pfam" id="PF12417"/>
    </source>
</evidence>
<dbReference type="PANTHER" id="PTHR40780">
    <property type="entry name" value="DUF3669 DOMAIN-CONTAINING PROTEIN"/>
    <property type="match status" value="1"/>
</dbReference>
<keyword evidence="4" id="KW-1185">Reference proteome</keyword>
<reference evidence="3" key="2">
    <citation type="submission" date="2023-05" db="EMBL/GenBank/DDBJ databases">
        <authorList>
            <consortium name="Lawrence Berkeley National Laboratory"/>
            <person name="Steindorff A."/>
            <person name="Hensen N."/>
            <person name="Bonometti L."/>
            <person name="Westerberg I."/>
            <person name="Brannstrom I.O."/>
            <person name="Guillou S."/>
            <person name="Cros-Aarteil S."/>
            <person name="Calhoun S."/>
            <person name="Haridas S."/>
            <person name="Kuo A."/>
            <person name="Mondo S."/>
            <person name="Pangilinan J."/>
            <person name="Riley R."/>
            <person name="Labutti K."/>
            <person name="Andreopoulos B."/>
            <person name="Lipzen A."/>
            <person name="Chen C."/>
            <person name="Yanf M."/>
            <person name="Daum C."/>
            <person name="Ng V."/>
            <person name="Clum A."/>
            <person name="Ohm R."/>
            <person name="Martin F."/>
            <person name="Silar P."/>
            <person name="Natvig D."/>
            <person name="Lalanne C."/>
            <person name="Gautier V."/>
            <person name="Ament-Velasquez S.L."/>
            <person name="Kruys A."/>
            <person name="Hutchinson M.I."/>
            <person name="Powell A.J."/>
            <person name="Barry K."/>
            <person name="Miller A.N."/>
            <person name="Grigoriev I.V."/>
            <person name="Debuchy R."/>
            <person name="Gladieux P."/>
            <person name="Thoren M.H."/>
            <person name="Johannesson H."/>
        </authorList>
    </citation>
    <scope>NUCLEOTIDE SEQUENCE</scope>
    <source>
        <strain evidence="3">CBS 123565</strain>
    </source>
</reference>
<sequence length="405" mass="46259">MASSYYARNGYHYDTSSSASSRDPNDDFDSAYTATEGTLDSPIYSPPPILPSALPLSIERIGAGSISSVWSSQHPSLSKFVIKREDVPGQGSLENEFATNQHVVAALVQYGNQVSAPKFSIPISFHYFAAGENVSDLLIPRFPPLYGDCNSLVSEKIPGWSFFARYELVETFVPPGIQDTVRNDSRNQHCLVRPYLGRRKTDLEDPSTRGEVGPHLLPPPRFFTLRNMVLHVDQFEMLDLEVTRYTVAMAEALAFLLWSARIDAEGVEFVLAHPRPFGNFVSLQPEAEIIHSNRMGDHVLWVLDFDRCRRLSMDARGVIHAAECFLRNDPYFPRPRRENVRDQTLWSIFRDRFLFESERILADENDLVRELPWLFMKRISDEVLRRSQQPTLTEMRYPRMNGTAH</sequence>
<dbReference type="AlphaFoldDB" id="A0AAN6Z9F4"/>
<comment type="caution">
    <text evidence="3">The sequence shown here is derived from an EMBL/GenBank/DDBJ whole genome shotgun (WGS) entry which is preliminary data.</text>
</comment>
<feature type="domain" description="DUF3669" evidence="2">
    <location>
        <begin position="300"/>
        <end position="364"/>
    </location>
</feature>
<evidence type="ECO:0000256" key="1">
    <source>
        <dbReference type="SAM" id="MobiDB-lite"/>
    </source>
</evidence>
<dbReference type="InterPro" id="IPR022137">
    <property type="entry name" value="Znf_prot_DUF3669"/>
</dbReference>
<evidence type="ECO:0000313" key="3">
    <source>
        <dbReference type="EMBL" id="KAK4130715.1"/>
    </source>
</evidence>
<gene>
    <name evidence="3" type="ORF">BT67DRAFT_489477</name>
</gene>
<proteinExistence type="predicted"/>
<dbReference type="Pfam" id="PF12417">
    <property type="entry name" value="DUF3669"/>
    <property type="match status" value="1"/>
</dbReference>